<feature type="compositionally biased region" description="Low complexity" evidence="8">
    <location>
        <begin position="157"/>
        <end position="171"/>
    </location>
</feature>
<evidence type="ECO:0000256" key="2">
    <source>
        <dbReference type="ARBA" id="ARBA00008035"/>
    </source>
</evidence>
<feature type="compositionally biased region" description="Low complexity" evidence="8">
    <location>
        <begin position="957"/>
        <end position="970"/>
    </location>
</feature>
<comment type="function">
    <text evidence="6">Component of the NuA4 histone acetyltransferase complex which is involved in transcriptional activation of selected genes principally by acetylation of nucleosomal histone H4 and H2A. The NuA4 complex is also involved in DNA repair. Involved in gene silencing by neighboring heterochromatin, blockage of the silencing spreading along the chromosome, and required for cell cycle progression through G2/M.</text>
</comment>
<evidence type="ECO:0000256" key="7">
    <source>
        <dbReference type="RuleBase" id="RU361124"/>
    </source>
</evidence>
<dbReference type="Proteomes" id="UP000001861">
    <property type="component" value="Unassembled WGS sequence"/>
</dbReference>
<reference evidence="10 11" key="1">
    <citation type="journal article" date="2010" name="Proc. Natl. Acad. Sci. U.S.A.">
        <title>Insights into evolution of multicellular fungi from the assembled chromosomes of the mushroom Coprinopsis cinerea (Coprinus cinereus).</title>
        <authorList>
            <person name="Stajich J.E."/>
            <person name="Wilke S.K."/>
            <person name="Ahren D."/>
            <person name="Au C.H."/>
            <person name="Birren B.W."/>
            <person name="Borodovsky M."/>
            <person name="Burns C."/>
            <person name="Canback B."/>
            <person name="Casselton L.A."/>
            <person name="Cheng C.K."/>
            <person name="Deng J."/>
            <person name="Dietrich F.S."/>
            <person name="Fargo D.C."/>
            <person name="Farman M.L."/>
            <person name="Gathman A.C."/>
            <person name="Goldberg J."/>
            <person name="Guigo R."/>
            <person name="Hoegger P.J."/>
            <person name="Hooker J.B."/>
            <person name="Huggins A."/>
            <person name="James T.Y."/>
            <person name="Kamada T."/>
            <person name="Kilaru S."/>
            <person name="Kodira C."/>
            <person name="Kues U."/>
            <person name="Kupfer D."/>
            <person name="Kwan H.S."/>
            <person name="Lomsadze A."/>
            <person name="Li W."/>
            <person name="Lilly W.W."/>
            <person name="Ma L.J."/>
            <person name="Mackey A.J."/>
            <person name="Manning G."/>
            <person name="Martin F."/>
            <person name="Muraguchi H."/>
            <person name="Natvig D.O."/>
            <person name="Palmerini H."/>
            <person name="Ramesh M.A."/>
            <person name="Rehmeyer C.J."/>
            <person name="Roe B.A."/>
            <person name="Shenoy N."/>
            <person name="Stanke M."/>
            <person name="Ter-Hovhannisyan V."/>
            <person name="Tunlid A."/>
            <person name="Velagapudi R."/>
            <person name="Vision T.J."/>
            <person name="Zeng Q."/>
            <person name="Zolan M.E."/>
            <person name="Pukkila P.J."/>
        </authorList>
    </citation>
    <scope>NUCLEOTIDE SEQUENCE [LARGE SCALE GENOMIC DNA]</scope>
    <source>
        <strain evidence="11">Okayama-7 / 130 / ATCC MYA-4618 / FGSC 9003</strain>
    </source>
</reference>
<evidence type="ECO:0000256" key="6">
    <source>
        <dbReference type="ARBA" id="ARBA00025513"/>
    </source>
</evidence>
<name>A8NAH1_COPC7</name>
<dbReference type="GO" id="GO:0035267">
    <property type="term" value="C:NuA4 histone acetyltransferase complex"/>
    <property type="evidence" value="ECO:0007669"/>
    <property type="project" value="InterPro"/>
</dbReference>
<keyword evidence="4 7" id="KW-0804">Transcription</keyword>
<evidence type="ECO:0000256" key="8">
    <source>
        <dbReference type="SAM" id="MobiDB-lite"/>
    </source>
</evidence>
<feature type="region of interest" description="Disordered" evidence="8">
    <location>
        <begin position="699"/>
        <end position="718"/>
    </location>
</feature>
<keyword evidence="3 7" id="KW-0805">Transcription regulation</keyword>
<comment type="caution">
    <text evidence="10">The sequence shown here is derived from an EMBL/GenBank/DDBJ whole genome shotgun (WGS) entry which is preliminary data.</text>
</comment>
<dbReference type="InParanoid" id="A8NAH1"/>
<sequence>MPRPHLPGASSLRNRNRITNKTRLRIIKGNVDAEDVFIPDEEEEKHRLTNLVAGVDAEDANEVLSAAHRTQVTKKVEDKSAYIPTPDSTGVVDNADELYPPGRWRDPATYVCTSAGVEESVANGIAGGFTYYMDERDKEWLDKNNEEARGEGTSAQGAISSASGTRTSARSAKAKGKEPDVNQPTTISEDEFELVMGLFEKVAHEKTEFLHLGLVTGANFPPFSEYESIFSSPLTPATFAAYTVPSWIPQPPHLLRLARIIYPYWRERRLERQGHRIIPTLNFDETDTTNESYICFRRREIKAVRKTRQTQVTFSDKLARLQTEFAYPLELAKLVLQREMVKKECAVQGRQIWERRLALVDLKRKFPSFSGQDEELLVDKERPKKDVVRVPPRPPRPTEVLTPIPQVVIKPRERIAQVKQQIEATLAKQKEVDRSWEDVVDNPYQAPPVPFASRLFQYVPPSDAPSYPSNTSDKTSDSDEEPPAKVPRISRAVRLRYGRGGRLLMDRRDPTPRRPIPKAARSSLFGGGDDDMQVDVQDPEEVDRLKRLEAQWRFDADDGPPCGPDGPDEQDRLLLDDYDPKYLRYAMTLFTDTDHAHLSTDPTIHLPNANGQQSSVIPYRLGMPPMVRRDPQGNLRPIHPVHGMFLGPVPYPGLLATPVAMQHQIKKMPPPNALPQMRISSNGGMRPPSVPGVALAAVGPQQSPPPPTAIPQNPATNGIARPAIAMPHVDLVKPAEPVANGTPALASQQAAERQTSPPQEMATPANGISPQRPKSQNQTPMALGVPTNGYHLTSLNPASAATAAAAYAQLQANQRAQLMLQQKTPQDIKAAFANAGLNLTPQDLAALQAQAATNRAMYANSAAAAQLAAGNLNLKLPAARQMQWALGMNLQRPGSAVPVNNAGGGEGGGTQVQMGQAQMVNGVGIGIASPNPQHMIPVRSPSANGMRPGMRISSTGQMQQMSPHMQHSSPSPLPNIAQQSQSPPRVPMTPAMVMASPPQQQNGY</sequence>
<gene>
    <name evidence="10" type="ORF">CC1G_05922</name>
</gene>
<dbReference type="OrthoDB" id="435275at2759"/>
<feature type="region of interest" description="Disordered" evidence="8">
    <location>
        <begin position="735"/>
        <end position="788"/>
    </location>
</feature>
<keyword evidence="5 7" id="KW-0539">Nucleus</keyword>
<feature type="region of interest" description="Disordered" evidence="8">
    <location>
        <begin position="503"/>
        <end position="534"/>
    </location>
</feature>
<organism evidence="10 11">
    <name type="scientific">Coprinopsis cinerea (strain Okayama-7 / 130 / ATCC MYA-4618 / FGSC 9003)</name>
    <name type="common">Inky cap fungus</name>
    <name type="synonym">Hormographiella aspergillata</name>
    <dbReference type="NCBI Taxonomy" id="240176"/>
    <lineage>
        <taxon>Eukaryota</taxon>
        <taxon>Fungi</taxon>
        <taxon>Dikarya</taxon>
        <taxon>Basidiomycota</taxon>
        <taxon>Agaricomycotina</taxon>
        <taxon>Agaricomycetes</taxon>
        <taxon>Agaricomycetidae</taxon>
        <taxon>Agaricales</taxon>
        <taxon>Agaricineae</taxon>
        <taxon>Psathyrellaceae</taxon>
        <taxon>Coprinopsis</taxon>
    </lineage>
</organism>
<dbReference type="EMBL" id="AACS02000007">
    <property type="protein sequence ID" value="EAU90006.2"/>
    <property type="molecule type" value="Genomic_DNA"/>
</dbReference>
<dbReference type="VEuPathDB" id="FungiDB:CC1G_05922"/>
<evidence type="ECO:0000256" key="3">
    <source>
        <dbReference type="ARBA" id="ARBA00023015"/>
    </source>
</evidence>
<dbReference type="FunCoup" id="A8NAH1">
    <property type="interactions" value="344"/>
</dbReference>
<dbReference type="KEGG" id="cci:CC1G_05922"/>
<evidence type="ECO:0000256" key="5">
    <source>
        <dbReference type="ARBA" id="ARBA00023242"/>
    </source>
</evidence>
<dbReference type="GO" id="GO:0006357">
    <property type="term" value="P:regulation of transcription by RNA polymerase II"/>
    <property type="evidence" value="ECO:0007669"/>
    <property type="project" value="InterPro"/>
</dbReference>
<evidence type="ECO:0000259" key="9">
    <source>
        <dbReference type="Pfam" id="PF10513"/>
    </source>
</evidence>
<feature type="compositionally biased region" description="Polar residues" evidence="8">
    <location>
        <begin position="766"/>
        <end position="780"/>
    </location>
</feature>
<keyword evidence="11" id="KW-1185">Reference proteome</keyword>
<proteinExistence type="inferred from homology"/>
<feature type="domain" description="Enhancer of polycomb-like N-terminal" evidence="9">
    <location>
        <begin position="15"/>
        <end position="201"/>
    </location>
</feature>
<comment type="subcellular location">
    <subcellularLocation>
        <location evidence="1 7">Nucleus</location>
    </subcellularLocation>
</comment>
<feature type="region of interest" description="Disordered" evidence="8">
    <location>
        <begin position="146"/>
        <end position="184"/>
    </location>
</feature>
<dbReference type="InterPro" id="IPR024943">
    <property type="entry name" value="Enhancer_polycomb"/>
</dbReference>
<feature type="compositionally biased region" description="Polar residues" evidence="8">
    <location>
        <begin position="745"/>
        <end position="758"/>
    </location>
</feature>
<dbReference type="GO" id="GO:0005634">
    <property type="term" value="C:nucleus"/>
    <property type="evidence" value="ECO:0007669"/>
    <property type="project" value="UniProtKB-SubCell"/>
</dbReference>
<dbReference type="eggNOG" id="KOG2261">
    <property type="taxonomic scope" value="Eukaryota"/>
</dbReference>
<dbReference type="InterPro" id="IPR019542">
    <property type="entry name" value="Enhancer_polycomb-like_N"/>
</dbReference>
<dbReference type="STRING" id="240176.A8NAH1"/>
<feature type="region of interest" description="Disordered" evidence="8">
    <location>
        <begin position="460"/>
        <end position="491"/>
    </location>
</feature>
<feature type="region of interest" description="Disordered" evidence="8">
    <location>
        <begin position="956"/>
        <end position="1004"/>
    </location>
</feature>
<protein>
    <recommendedName>
        <fullName evidence="7">Enhancer of polycomb-like protein</fullName>
    </recommendedName>
</protein>
<comment type="similarity">
    <text evidence="2 7">Belongs to the enhancer of polycomb family.</text>
</comment>
<evidence type="ECO:0000256" key="4">
    <source>
        <dbReference type="ARBA" id="ARBA00023163"/>
    </source>
</evidence>
<dbReference type="GeneID" id="6008299"/>
<dbReference type="HOGENOM" id="CLU_011403_0_0_1"/>
<evidence type="ECO:0000313" key="10">
    <source>
        <dbReference type="EMBL" id="EAU90006.2"/>
    </source>
</evidence>
<dbReference type="AlphaFoldDB" id="A8NAH1"/>
<evidence type="ECO:0000256" key="1">
    <source>
        <dbReference type="ARBA" id="ARBA00004123"/>
    </source>
</evidence>
<dbReference type="Pfam" id="PF10513">
    <property type="entry name" value="EPL1"/>
    <property type="match status" value="1"/>
</dbReference>
<evidence type="ECO:0000313" key="11">
    <source>
        <dbReference type="Proteomes" id="UP000001861"/>
    </source>
</evidence>
<dbReference type="OMA" id="HKSASIQ"/>
<accession>A8NAH1</accession>
<dbReference type="RefSeq" id="XP_001831823.2">
    <property type="nucleotide sequence ID" value="XM_001831771.2"/>
</dbReference>
<dbReference type="PANTHER" id="PTHR14898">
    <property type="entry name" value="ENHANCER OF POLYCOMB"/>
    <property type="match status" value="1"/>
</dbReference>